<reference evidence="2 3" key="1">
    <citation type="submission" date="2019-06" db="EMBL/GenBank/DDBJ databases">
        <title>Persicimonas caeni gen. nov., sp. nov., a predatory bacterium isolated from solar saltern.</title>
        <authorList>
            <person name="Wang S."/>
        </authorList>
    </citation>
    <scope>NUCLEOTIDE SEQUENCE [LARGE SCALE GENOMIC DNA]</scope>
    <source>
        <strain evidence="2 3">YN101</strain>
    </source>
</reference>
<dbReference type="AlphaFoldDB" id="A0A4Y6PMA8"/>
<dbReference type="Proteomes" id="UP000315995">
    <property type="component" value="Chromosome"/>
</dbReference>
<proteinExistence type="predicted"/>
<name>A0A4Y6PMA8_PERCE</name>
<feature type="transmembrane region" description="Helical" evidence="1">
    <location>
        <begin position="48"/>
        <end position="70"/>
    </location>
</feature>
<feature type="transmembrane region" description="Helical" evidence="1">
    <location>
        <begin position="12"/>
        <end position="36"/>
    </location>
</feature>
<evidence type="ECO:0000313" key="3">
    <source>
        <dbReference type="Proteomes" id="UP000315995"/>
    </source>
</evidence>
<protein>
    <submittedName>
        <fullName evidence="2">Uncharacterized protein</fullName>
    </submittedName>
</protein>
<sequence length="160" mass="18344">MSQPQNQSATMTLWIMWGAMLFALIMFGVVLFVLTQNKDGFTPPEPDLIQTLTITFSGLSVAELGAIYFLRKLTFFSKLKYHAFESLDELRDGYKTASILSWAFCEAIAIYGFVLGVMTYDPTYYLYFAPPAVLLFLLLRPQLGRYEKDFKWGATRRTSR</sequence>
<evidence type="ECO:0000256" key="1">
    <source>
        <dbReference type="SAM" id="Phobius"/>
    </source>
</evidence>
<dbReference type="OrthoDB" id="5539620at2"/>
<gene>
    <name evidence="2" type="ORF">FIV42_01210</name>
</gene>
<keyword evidence="3" id="KW-1185">Reference proteome</keyword>
<keyword evidence="1" id="KW-0812">Transmembrane</keyword>
<feature type="transmembrane region" description="Helical" evidence="1">
    <location>
        <begin position="99"/>
        <end position="118"/>
    </location>
</feature>
<keyword evidence="1" id="KW-1133">Transmembrane helix</keyword>
<feature type="transmembrane region" description="Helical" evidence="1">
    <location>
        <begin position="124"/>
        <end position="141"/>
    </location>
</feature>
<dbReference type="RefSeq" id="WP_141195900.1">
    <property type="nucleotide sequence ID" value="NZ_CP041186.1"/>
</dbReference>
<dbReference type="EMBL" id="CP041186">
    <property type="protein sequence ID" value="QDG49402.1"/>
    <property type="molecule type" value="Genomic_DNA"/>
</dbReference>
<accession>A0A5B8Y2L3</accession>
<accession>A0A4Y6PMA8</accession>
<evidence type="ECO:0000313" key="2">
    <source>
        <dbReference type="EMBL" id="QDG49402.1"/>
    </source>
</evidence>
<organism evidence="2 3">
    <name type="scientific">Persicimonas caeni</name>
    <dbReference type="NCBI Taxonomy" id="2292766"/>
    <lineage>
        <taxon>Bacteria</taxon>
        <taxon>Deltaproteobacteria</taxon>
        <taxon>Bradymonadales</taxon>
        <taxon>Bradymonadaceae</taxon>
        <taxon>Persicimonas</taxon>
    </lineage>
</organism>
<keyword evidence="1" id="KW-0472">Membrane</keyword>